<dbReference type="AlphaFoldDB" id="A0A443KKM6"/>
<reference evidence="3 4" key="1">
    <citation type="submission" date="2019-01" db="EMBL/GenBank/DDBJ databases">
        <title>Sinorhodobacter populi sp. nov. isolated from the symptomatic bark tissue of Populus euramericana canker.</title>
        <authorList>
            <person name="Xu G."/>
        </authorList>
    </citation>
    <scope>NUCLEOTIDE SEQUENCE [LARGE SCALE GENOMIC DNA]</scope>
    <source>
        <strain evidence="3 4">07D10-4-3</strain>
    </source>
</reference>
<feature type="transmembrane region" description="Helical" evidence="2">
    <location>
        <begin position="63"/>
        <end position="83"/>
    </location>
</feature>
<evidence type="ECO:0000256" key="1">
    <source>
        <dbReference type="SAM" id="MobiDB-lite"/>
    </source>
</evidence>
<feature type="transmembrane region" description="Helical" evidence="2">
    <location>
        <begin position="95"/>
        <end position="119"/>
    </location>
</feature>
<organism evidence="3 4">
    <name type="scientific">Paenirhodobacter populi</name>
    <dbReference type="NCBI Taxonomy" id="2306993"/>
    <lineage>
        <taxon>Bacteria</taxon>
        <taxon>Pseudomonadati</taxon>
        <taxon>Pseudomonadota</taxon>
        <taxon>Alphaproteobacteria</taxon>
        <taxon>Rhodobacterales</taxon>
        <taxon>Rhodobacter group</taxon>
        <taxon>Paenirhodobacter</taxon>
    </lineage>
</organism>
<keyword evidence="2" id="KW-0812">Transmembrane</keyword>
<feature type="transmembrane region" description="Helical" evidence="2">
    <location>
        <begin position="152"/>
        <end position="179"/>
    </location>
</feature>
<protein>
    <submittedName>
        <fullName evidence="3">Uncharacterized protein</fullName>
    </submittedName>
</protein>
<dbReference type="Proteomes" id="UP000284451">
    <property type="component" value="Unassembled WGS sequence"/>
</dbReference>
<evidence type="ECO:0000313" key="3">
    <source>
        <dbReference type="EMBL" id="RWR33332.1"/>
    </source>
</evidence>
<dbReference type="EMBL" id="SAUY01000006">
    <property type="protein sequence ID" value="RWR33332.1"/>
    <property type="molecule type" value="Genomic_DNA"/>
</dbReference>
<reference evidence="3 4" key="2">
    <citation type="submission" date="2019-01" db="EMBL/GenBank/DDBJ databases">
        <authorList>
            <person name="Li Y."/>
        </authorList>
    </citation>
    <scope>NUCLEOTIDE SEQUENCE [LARGE SCALE GENOMIC DNA]</scope>
    <source>
        <strain evidence="3 4">07D10-4-3</strain>
    </source>
</reference>
<accession>A0A443KKM6</accession>
<evidence type="ECO:0000256" key="2">
    <source>
        <dbReference type="SAM" id="Phobius"/>
    </source>
</evidence>
<comment type="caution">
    <text evidence="3">The sequence shown here is derived from an EMBL/GenBank/DDBJ whole genome shotgun (WGS) entry which is preliminary data.</text>
</comment>
<dbReference type="RefSeq" id="WP_128231820.1">
    <property type="nucleotide sequence ID" value="NZ_SAUY01000006.1"/>
</dbReference>
<keyword evidence="2" id="KW-0472">Membrane</keyword>
<feature type="region of interest" description="Disordered" evidence="1">
    <location>
        <begin position="1"/>
        <end position="26"/>
    </location>
</feature>
<name>A0A443KKM6_9RHOB</name>
<keyword evidence="2" id="KW-1133">Transmembrane helix</keyword>
<proteinExistence type="predicted"/>
<gene>
    <name evidence="3" type="ORF">D2T29_06650</name>
</gene>
<sequence>MSEAVDAGRPVPDEQPDLPKEADTASLGDETVTAVDSAECTPAFDRSAVLSDGRLLDDQARTLFALHTPFFLALCVVGASQLTNWSWHAEQFGRFTWLICVMTFMTLALQTTVFVRLLFRYPFDSYSLKEKYLHDGPIVAEEHLLKRMREQIAAVSFAAGLAFSLMAIFVGFGSVLAILGRFS</sequence>
<evidence type="ECO:0000313" key="4">
    <source>
        <dbReference type="Proteomes" id="UP000284451"/>
    </source>
</evidence>